<dbReference type="Gene3D" id="3.90.1600.10">
    <property type="entry name" value="Palm domain of DNA polymerase"/>
    <property type="match status" value="1"/>
</dbReference>
<dbReference type="InterPro" id="IPR043502">
    <property type="entry name" value="DNA/RNA_pol_sf"/>
</dbReference>
<evidence type="ECO:0000256" key="9">
    <source>
        <dbReference type="SAM" id="MobiDB-lite"/>
    </source>
</evidence>
<dbReference type="OrthoDB" id="10064239at2759"/>
<dbReference type="GeneID" id="109465057"/>
<dbReference type="SUPFAM" id="SSF56672">
    <property type="entry name" value="DNA/RNA polymerases"/>
    <property type="match status" value="1"/>
</dbReference>
<dbReference type="GO" id="GO:0006260">
    <property type="term" value="P:DNA replication"/>
    <property type="evidence" value="ECO:0007669"/>
    <property type="project" value="UniProtKB-KW"/>
</dbReference>
<evidence type="ECO:0000259" key="10">
    <source>
        <dbReference type="Pfam" id="PF03175"/>
    </source>
</evidence>
<dbReference type="AlphaFoldDB" id="A0A6P4YG56"/>
<keyword evidence="5" id="KW-0235">DNA replication</keyword>
<comment type="catalytic activity">
    <reaction evidence="8">
        <text>DNA(n) + a 2'-deoxyribonucleoside 5'-triphosphate = DNA(n+1) + diphosphate</text>
        <dbReference type="Rhea" id="RHEA:22508"/>
        <dbReference type="Rhea" id="RHEA-COMP:17339"/>
        <dbReference type="Rhea" id="RHEA-COMP:17340"/>
        <dbReference type="ChEBI" id="CHEBI:33019"/>
        <dbReference type="ChEBI" id="CHEBI:61560"/>
        <dbReference type="ChEBI" id="CHEBI:173112"/>
        <dbReference type="EC" id="2.7.7.7"/>
    </reaction>
</comment>
<comment type="similarity">
    <text evidence="1">Belongs to the DNA polymerase type-B family.</text>
</comment>
<dbReference type="PANTHER" id="PTHR33568:SF3">
    <property type="entry name" value="DNA-DIRECTED DNA POLYMERASE"/>
    <property type="match status" value="1"/>
</dbReference>
<dbReference type="KEGG" id="bbel:109465057"/>
<gene>
    <name evidence="12" type="primary">LOC109465057</name>
</gene>
<sequence length="1245" mass="144196">MTPELILSEVERVTQSHEDFVIDDSFFVNLVSVQMPEKGSGYHSFFCNIDKFLQNKTCIIQIKNEDTLCCGRALVVARDRLEKGNDPRVESRWNSVRLGRRIQSVLAEELYESAGVAKGPCGLPELQKFQELLSDYQIIVVSAKELNRVVFKGPSKEKRLLLYLIRGHYHVITSLPAFFERSYYCYDCNRGYNDRKNHKCENICKLCGKANCPPRNEWTYCADCNRNFQSQQCHDNHKTPGDANNSQTMCNYKVRCAKCLKVYCRDQKKKHECFTRECRHCFETVGDDHLCYIQKIPRQERKPEKDKDLAERLRKEHERREVVIADDAQLLEEDCKNGRLQRVDLDNGESVYGIVVETEQDFQRHFGTRTAKINRPKRGKKTREQTEQEEDAGSEGDSDDEEEYNEDPNVIYSFDFECEQSSGEHKVICAVVKCEHDKGVIIFRGLESCNLFCRWLFDGCHEDSTFMAHNLRGYDSHFIINYLLDNVVVPTVIYNGAKIMAMQIPQMNIKFIDSFNFLPMALAKFPKTFGFEDISKGYFPHLFVSTETMNYRGPIPDLHYYDVDSMSPEKREQCMAFHAEKVAEGYVFDVVVDNTKYCVTDVLVMERGILAFRDIFWRATNINPFDKAITIASACSQVFRTNHLERNTLAIVPAMGYHHRQLQSKEAIDWLNFVAFRDNVSIQHVNNGGEKKVCGRKVDGFCEETNTVYEYNGCFYHGCQKCFKPHTVNPVNDTAVIELYADTLRKKKMIRTAGFVYVEMWSHEFQEIRKSDPRYDDYRKNCPRPCETPAERDGISFLNARDAFYGGRTNASRLYYKADEAAGETIQYDDFTSLYPCINKYGKYPTHHPKIIVENFDELSNYFGVIKCKVLPPRKLYHPVLPDRVGNKLMFHLCRKCAETRQQTPCLHSDDERAFVGTWATVELELAVQKNYKIVQMYEVHHFEHSSKELFRGYIDAFLKIKQEASGWPLWVIEAEDRPAAEGRYLQEYEMNEGIKLTRANIEVNPGFRALAKLMLNSFWGKFGQRNNFPQTRFITSPDEFFGLLGSTDHVVNNIHCVYEEVVEVEYVHKKELIPEASNTNIYIAIFTTAMARIKLYESLDRLGDAVLYYDTDSIIYRCDGDNHLPRGDYLGDFTNEVEGNGGYITEFCSGGPKNYSYVTADGTTVTKVRGFTLNFKNQKLINFPVMKGMVVSDSPESVDVVNDHKIVRDKKSKKVLSKREVKKYRLVYDKRVIQEDFNTLPYGY</sequence>
<feature type="compositionally biased region" description="Basic residues" evidence="9">
    <location>
        <begin position="372"/>
        <end position="381"/>
    </location>
</feature>
<feature type="region of interest" description="Disordered" evidence="9">
    <location>
        <begin position="367"/>
        <end position="404"/>
    </location>
</feature>
<keyword evidence="11" id="KW-1185">Reference proteome</keyword>
<name>A0A6P4YG56_BRABE</name>
<dbReference type="InterPro" id="IPR004868">
    <property type="entry name" value="DNA-dir_DNA_pol_B_mt/vir"/>
</dbReference>
<evidence type="ECO:0000256" key="2">
    <source>
        <dbReference type="ARBA" id="ARBA00012417"/>
    </source>
</evidence>
<accession>A0A6P4YG56</accession>
<keyword evidence="7" id="KW-0238">DNA-binding</keyword>
<evidence type="ECO:0000256" key="7">
    <source>
        <dbReference type="ARBA" id="ARBA00023125"/>
    </source>
</evidence>
<protein>
    <recommendedName>
        <fullName evidence="2">DNA-directed DNA polymerase</fullName>
        <ecNumber evidence="2">2.7.7.7</ecNumber>
    </recommendedName>
</protein>
<evidence type="ECO:0000256" key="8">
    <source>
        <dbReference type="ARBA" id="ARBA00049244"/>
    </source>
</evidence>
<dbReference type="Pfam" id="PF03175">
    <property type="entry name" value="DNA_pol_B_2"/>
    <property type="match status" value="2"/>
</dbReference>
<dbReference type="GO" id="GO:0003887">
    <property type="term" value="F:DNA-directed DNA polymerase activity"/>
    <property type="evidence" value="ECO:0007669"/>
    <property type="project" value="UniProtKB-KW"/>
</dbReference>
<feature type="compositionally biased region" description="Acidic residues" evidence="9">
    <location>
        <begin position="387"/>
        <end position="404"/>
    </location>
</feature>
<dbReference type="InterPro" id="IPR036397">
    <property type="entry name" value="RNaseH_sf"/>
</dbReference>
<evidence type="ECO:0000256" key="1">
    <source>
        <dbReference type="ARBA" id="ARBA00005755"/>
    </source>
</evidence>
<evidence type="ECO:0000256" key="6">
    <source>
        <dbReference type="ARBA" id="ARBA00022932"/>
    </source>
</evidence>
<evidence type="ECO:0000256" key="3">
    <source>
        <dbReference type="ARBA" id="ARBA00022679"/>
    </source>
</evidence>
<dbReference type="InterPro" id="IPR012337">
    <property type="entry name" value="RNaseH-like_sf"/>
</dbReference>
<feature type="domain" description="DNA-directed DNA polymerase family B mitochondria/virus" evidence="10">
    <location>
        <begin position="800"/>
        <end position="966"/>
    </location>
</feature>
<evidence type="ECO:0000313" key="12">
    <source>
        <dbReference type="RefSeq" id="XP_019617757.1"/>
    </source>
</evidence>
<organism evidence="11 12">
    <name type="scientific">Branchiostoma belcheri</name>
    <name type="common">Amphioxus</name>
    <dbReference type="NCBI Taxonomy" id="7741"/>
    <lineage>
        <taxon>Eukaryota</taxon>
        <taxon>Metazoa</taxon>
        <taxon>Chordata</taxon>
        <taxon>Cephalochordata</taxon>
        <taxon>Leptocardii</taxon>
        <taxon>Amphioxiformes</taxon>
        <taxon>Branchiostomatidae</taxon>
        <taxon>Branchiostoma</taxon>
    </lineage>
</organism>
<dbReference type="PANTHER" id="PTHR33568">
    <property type="entry name" value="DNA POLYMERASE"/>
    <property type="match status" value="1"/>
</dbReference>
<proteinExistence type="inferred from homology"/>
<feature type="domain" description="DNA-directed DNA polymerase family B mitochondria/virus" evidence="10">
    <location>
        <begin position="464"/>
        <end position="648"/>
    </location>
</feature>
<dbReference type="Gene3D" id="3.40.960.10">
    <property type="entry name" value="VSR Endonuclease"/>
    <property type="match status" value="1"/>
</dbReference>
<keyword evidence="3" id="KW-0808">Transferase</keyword>
<dbReference type="SUPFAM" id="SSF53098">
    <property type="entry name" value="Ribonuclease H-like"/>
    <property type="match status" value="1"/>
</dbReference>
<dbReference type="InterPro" id="IPR023211">
    <property type="entry name" value="DNA_pol_palm_dom_sf"/>
</dbReference>
<evidence type="ECO:0000313" key="11">
    <source>
        <dbReference type="Proteomes" id="UP000515135"/>
    </source>
</evidence>
<evidence type="ECO:0000256" key="4">
    <source>
        <dbReference type="ARBA" id="ARBA00022695"/>
    </source>
</evidence>
<dbReference type="Proteomes" id="UP000515135">
    <property type="component" value="Unplaced"/>
</dbReference>
<reference evidence="12" key="1">
    <citation type="submission" date="2025-08" db="UniProtKB">
        <authorList>
            <consortium name="RefSeq"/>
        </authorList>
    </citation>
    <scope>IDENTIFICATION</scope>
    <source>
        <tissue evidence="12">Gonad</tissue>
    </source>
</reference>
<keyword evidence="6" id="KW-0239">DNA-directed DNA polymerase</keyword>
<dbReference type="GO" id="GO:0000166">
    <property type="term" value="F:nucleotide binding"/>
    <property type="evidence" value="ECO:0007669"/>
    <property type="project" value="InterPro"/>
</dbReference>
<keyword evidence="4" id="KW-0548">Nucleotidyltransferase</keyword>
<dbReference type="RefSeq" id="XP_019617757.1">
    <property type="nucleotide sequence ID" value="XM_019762198.1"/>
</dbReference>
<dbReference type="Gene3D" id="3.30.420.10">
    <property type="entry name" value="Ribonuclease H-like superfamily/Ribonuclease H"/>
    <property type="match status" value="1"/>
</dbReference>
<dbReference type="GO" id="GO:0003677">
    <property type="term" value="F:DNA binding"/>
    <property type="evidence" value="ECO:0007669"/>
    <property type="project" value="UniProtKB-KW"/>
</dbReference>
<dbReference type="Gene3D" id="1.10.287.690">
    <property type="entry name" value="Helix hairpin bin"/>
    <property type="match status" value="1"/>
</dbReference>
<evidence type="ECO:0000256" key="5">
    <source>
        <dbReference type="ARBA" id="ARBA00022705"/>
    </source>
</evidence>
<dbReference type="EC" id="2.7.7.7" evidence="2"/>